<dbReference type="GO" id="GO:0008270">
    <property type="term" value="F:zinc ion binding"/>
    <property type="evidence" value="ECO:0007669"/>
    <property type="project" value="InterPro"/>
</dbReference>
<feature type="region of interest" description="Disordered" evidence="3">
    <location>
        <begin position="433"/>
        <end position="454"/>
    </location>
</feature>
<dbReference type="AlphaFoldDB" id="A0AAF1AVB6"/>
<reference evidence="5" key="2">
    <citation type="submission" date="2022-03" db="EMBL/GenBank/DDBJ databases">
        <title>Draft title - Genomic analysis of global carrot germplasm unveils the trajectory of domestication and the origin of high carotenoid orange carrot.</title>
        <authorList>
            <person name="Iorizzo M."/>
            <person name="Ellison S."/>
            <person name="Senalik D."/>
            <person name="Macko-Podgorni A."/>
            <person name="Grzebelus D."/>
            <person name="Bostan H."/>
            <person name="Rolling W."/>
            <person name="Curaba J."/>
            <person name="Simon P."/>
        </authorList>
    </citation>
    <scope>NUCLEOTIDE SEQUENCE</scope>
    <source>
        <tissue evidence="5">Leaf</tissue>
    </source>
</reference>
<reference evidence="5" key="1">
    <citation type="journal article" date="2016" name="Nat. Genet.">
        <title>A high-quality carrot genome assembly provides new insights into carotenoid accumulation and asterid genome evolution.</title>
        <authorList>
            <person name="Iorizzo M."/>
            <person name="Ellison S."/>
            <person name="Senalik D."/>
            <person name="Zeng P."/>
            <person name="Satapoomin P."/>
            <person name="Huang J."/>
            <person name="Bowman M."/>
            <person name="Iovene M."/>
            <person name="Sanseverino W."/>
            <person name="Cavagnaro P."/>
            <person name="Yildiz M."/>
            <person name="Macko-Podgorni A."/>
            <person name="Moranska E."/>
            <person name="Grzebelus E."/>
            <person name="Grzebelus D."/>
            <person name="Ashrafi H."/>
            <person name="Zheng Z."/>
            <person name="Cheng S."/>
            <person name="Spooner D."/>
            <person name="Van Deynze A."/>
            <person name="Simon P."/>
        </authorList>
    </citation>
    <scope>NUCLEOTIDE SEQUENCE</scope>
    <source>
        <tissue evidence="5">Leaf</tissue>
    </source>
</reference>
<dbReference type="Pfam" id="PF07967">
    <property type="entry name" value="zf-C3HC"/>
    <property type="match status" value="1"/>
</dbReference>
<name>A0AAF1AVB6_DAUCS</name>
<evidence type="ECO:0000256" key="3">
    <source>
        <dbReference type="SAM" id="MobiDB-lite"/>
    </source>
</evidence>
<evidence type="ECO:0000313" key="5">
    <source>
        <dbReference type="EMBL" id="WOG93540.1"/>
    </source>
</evidence>
<proteinExistence type="predicted"/>
<evidence type="ECO:0000256" key="2">
    <source>
        <dbReference type="ARBA" id="ARBA00023242"/>
    </source>
</evidence>
<evidence type="ECO:0000256" key="1">
    <source>
        <dbReference type="ARBA" id="ARBA00004123"/>
    </source>
</evidence>
<feature type="domain" description="C3HC-type" evidence="4">
    <location>
        <begin position="78"/>
        <end position="189"/>
    </location>
</feature>
<accession>A0AAF1AVB6</accession>
<keyword evidence="2" id="KW-0539">Nucleus</keyword>
<evidence type="ECO:0000259" key="4">
    <source>
        <dbReference type="Pfam" id="PF07967"/>
    </source>
</evidence>
<comment type="subcellular location">
    <subcellularLocation>
        <location evidence="1">Nucleus</location>
    </subcellularLocation>
</comment>
<dbReference type="Proteomes" id="UP000077755">
    <property type="component" value="Chromosome 3"/>
</dbReference>
<dbReference type="InterPro" id="IPR012935">
    <property type="entry name" value="NuBaID_N"/>
</dbReference>
<keyword evidence="6" id="KW-1185">Reference proteome</keyword>
<protein>
    <recommendedName>
        <fullName evidence="4">C3HC-type domain-containing protein</fullName>
    </recommendedName>
</protein>
<gene>
    <name evidence="5" type="ORF">DCAR_0312826</name>
</gene>
<sequence length="689" mass="75253">MAKESEKRFNAVMDKLFYAPKTPKSARKLGVEASRGQKRPNMAAAFSKVELKSRGSIAEQSQNSLESAGALQAPLCRPWDRGDLQRRLATFKSMTWFAKPQVVSAVNCALRGWINVDSDIIACESCGSLEKAANVFSLKLDNGHKIFCPWVDNACDEALAQFPPTTSTMLVDDYKKRYAALFQLSALPVISLSAIDLMKSPQLDDFLKESSTIKFINMSADASSLECLVNESQNVSSPYYQALRLVSLCGWEFRLVPYFVDYEIRENSSVKDVNLSKPSSVVSIEENPSVEGISEPNEDLSFANDSVASNKQYDPSSVVLGCQLCGASVGLWAFSTTPRPVEYVRLVGEVNGEIGDAYHKRDTVIDNDLVTNQTLATANASDISKTGTRSLVEIPSSLNLTIAGGPSPAKQNFVPTISLPVIGRNLRARFSSEFESRPGDGQSNGTDNECLGPETNEQCYTLQSENDDDMLVEAPVTDEQIIVETDRLESMIKNQPDNSLTINQATGELLMLEDAAVIKSSSCEEVLRPSELRDSGVSTSGGNISSADVETSMSDSLMMVACAQRAPSSEMVCSKHGYSQEGHGNKATMQEVNSMTNKGLDMKQSPLPKKMEFDPIRQHRHFCPWITSTGSSLPGWKQTLCALQRQKEFSSPSSARSLSSSLIEVDDPVASIKKLFMSPSSKRAKLADN</sequence>
<organism evidence="5 6">
    <name type="scientific">Daucus carota subsp. sativus</name>
    <name type="common">Carrot</name>
    <dbReference type="NCBI Taxonomy" id="79200"/>
    <lineage>
        <taxon>Eukaryota</taxon>
        <taxon>Viridiplantae</taxon>
        <taxon>Streptophyta</taxon>
        <taxon>Embryophyta</taxon>
        <taxon>Tracheophyta</taxon>
        <taxon>Spermatophyta</taxon>
        <taxon>Magnoliopsida</taxon>
        <taxon>eudicotyledons</taxon>
        <taxon>Gunneridae</taxon>
        <taxon>Pentapetalae</taxon>
        <taxon>asterids</taxon>
        <taxon>campanulids</taxon>
        <taxon>Apiales</taxon>
        <taxon>Apiaceae</taxon>
        <taxon>Apioideae</taxon>
        <taxon>Scandiceae</taxon>
        <taxon>Daucinae</taxon>
        <taxon>Daucus</taxon>
        <taxon>Daucus sect. Daucus</taxon>
    </lineage>
</organism>
<dbReference type="GO" id="GO:0005634">
    <property type="term" value="C:nucleus"/>
    <property type="evidence" value="ECO:0007669"/>
    <property type="project" value="UniProtKB-SubCell"/>
</dbReference>
<dbReference type="PANTHER" id="PTHR15835">
    <property type="entry name" value="NUCLEAR-INTERACTING PARTNER OF ALK"/>
    <property type="match status" value="1"/>
</dbReference>
<dbReference type="PANTHER" id="PTHR15835:SF6">
    <property type="entry name" value="ZINC FINGER C3HC-TYPE PROTEIN 1"/>
    <property type="match status" value="1"/>
</dbReference>
<evidence type="ECO:0000313" key="6">
    <source>
        <dbReference type="Proteomes" id="UP000077755"/>
    </source>
</evidence>
<dbReference type="EMBL" id="CP093345">
    <property type="protein sequence ID" value="WOG93540.1"/>
    <property type="molecule type" value="Genomic_DNA"/>
</dbReference>